<comment type="subcellular location">
    <subcellularLocation>
        <location evidence="1">Secreted</location>
    </subcellularLocation>
</comment>
<dbReference type="PANTHER" id="PTHR34216:SF3">
    <property type="entry name" value="POLY-BETA-1,6-N-ACETYL-D-GLUCOSAMINE N-DEACETYLASE"/>
    <property type="match status" value="1"/>
</dbReference>
<dbReference type="GeneID" id="95351820"/>
<protein>
    <submittedName>
        <fullName evidence="4">Polysaccharide deacetylase</fullName>
    </submittedName>
</protein>
<dbReference type="InterPro" id="IPR002509">
    <property type="entry name" value="NODB_dom"/>
</dbReference>
<dbReference type="PANTHER" id="PTHR34216">
    <property type="match status" value="1"/>
</dbReference>
<reference evidence="4" key="2">
    <citation type="submission" date="2020-09" db="EMBL/GenBank/DDBJ databases">
        <authorList>
            <person name="Sun Q."/>
            <person name="Ohkuma M."/>
        </authorList>
    </citation>
    <scope>NUCLEOTIDE SEQUENCE</scope>
    <source>
        <strain evidence="4">JCM 4646</strain>
    </source>
</reference>
<organism evidence="4 5">
    <name type="scientific">Kitasatospora indigofera</name>
    <dbReference type="NCBI Taxonomy" id="67307"/>
    <lineage>
        <taxon>Bacteria</taxon>
        <taxon>Bacillati</taxon>
        <taxon>Actinomycetota</taxon>
        <taxon>Actinomycetes</taxon>
        <taxon>Kitasatosporales</taxon>
        <taxon>Streptomycetaceae</taxon>
        <taxon>Kitasatospora</taxon>
    </lineage>
</organism>
<dbReference type="CDD" id="cd10918">
    <property type="entry name" value="CE4_NodB_like_5s_6s"/>
    <property type="match status" value="1"/>
</dbReference>
<keyword evidence="5" id="KW-1185">Reference proteome</keyword>
<dbReference type="InterPro" id="IPR051398">
    <property type="entry name" value="Polysacch_Deacetylase"/>
</dbReference>
<evidence type="ECO:0000313" key="4">
    <source>
        <dbReference type="EMBL" id="GHH63555.1"/>
    </source>
</evidence>
<accession>A0A919FEL7</accession>
<reference evidence="4" key="1">
    <citation type="journal article" date="2014" name="Int. J. Syst. Evol. Microbiol.">
        <title>Complete genome sequence of Corynebacterium casei LMG S-19264T (=DSM 44701T), isolated from a smear-ripened cheese.</title>
        <authorList>
            <consortium name="US DOE Joint Genome Institute (JGI-PGF)"/>
            <person name="Walter F."/>
            <person name="Albersmeier A."/>
            <person name="Kalinowski J."/>
            <person name="Ruckert C."/>
        </authorList>
    </citation>
    <scope>NUCLEOTIDE SEQUENCE</scope>
    <source>
        <strain evidence="4">JCM 4646</strain>
    </source>
</reference>
<dbReference type="Gene3D" id="3.20.20.370">
    <property type="entry name" value="Glycoside hydrolase/deacetylase"/>
    <property type="match status" value="1"/>
</dbReference>
<proteinExistence type="predicted"/>
<dbReference type="GO" id="GO:0016810">
    <property type="term" value="F:hydrolase activity, acting on carbon-nitrogen (but not peptide) bonds"/>
    <property type="evidence" value="ECO:0007669"/>
    <property type="project" value="InterPro"/>
</dbReference>
<dbReference type="Pfam" id="PF01522">
    <property type="entry name" value="Polysacc_deac_1"/>
    <property type="match status" value="1"/>
</dbReference>
<comment type="caution">
    <text evidence="4">The sequence shown here is derived from an EMBL/GenBank/DDBJ whole genome shotgun (WGS) entry which is preliminary data.</text>
</comment>
<evidence type="ECO:0000256" key="2">
    <source>
        <dbReference type="ARBA" id="ARBA00022729"/>
    </source>
</evidence>
<dbReference type="GO" id="GO:0005576">
    <property type="term" value="C:extracellular region"/>
    <property type="evidence" value="ECO:0007669"/>
    <property type="project" value="UniProtKB-SubCell"/>
</dbReference>
<evidence type="ECO:0000259" key="3">
    <source>
        <dbReference type="PROSITE" id="PS51677"/>
    </source>
</evidence>
<feature type="domain" description="NodB homology" evidence="3">
    <location>
        <begin position="63"/>
        <end position="270"/>
    </location>
</feature>
<dbReference type="EMBL" id="BNBO01000004">
    <property type="protein sequence ID" value="GHH63555.1"/>
    <property type="molecule type" value="Genomic_DNA"/>
</dbReference>
<sequence>MMAVPVFLYHSVSDDPPSWIAPFTVTPRVFREQLDRITDSGLSVVPLRRLVSALHGGPPLPPGSAVLTFDDGFADFYWTVAPVLADLGMPATLYVTVGAVHPPGGQPTGSLLPPARMLNWRQVTMLDAVGIEIGGHSQTHAQLDTVQARQCADEVVGSKRRLEEALGHEVTAFAYPHGYSSPGLRTKVRQAGWTSATAVGNRFSSNADDPMRISRLMVRGDTPPAVFEDWTAGRGAGVAPAPERLATKGWRTYRRLRAALGSPVGGPELL</sequence>
<name>A0A919FEL7_9ACTN</name>
<gene>
    <name evidence="4" type="ORF">GCM10018781_13230</name>
</gene>
<dbReference type="GO" id="GO:0005975">
    <property type="term" value="P:carbohydrate metabolic process"/>
    <property type="evidence" value="ECO:0007669"/>
    <property type="project" value="InterPro"/>
</dbReference>
<evidence type="ECO:0000256" key="1">
    <source>
        <dbReference type="ARBA" id="ARBA00004613"/>
    </source>
</evidence>
<dbReference type="RefSeq" id="WP_190209808.1">
    <property type="nucleotide sequence ID" value="NZ_BNBO01000004.1"/>
</dbReference>
<dbReference type="InterPro" id="IPR011330">
    <property type="entry name" value="Glyco_hydro/deAcase_b/a-brl"/>
</dbReference>
<evidence type="ECO:0000313" key="5">
    <source>
        <dbReference type="Proteomes" id="UP000617734"/>
    </source>
</evidence>
<keyword evidence="2" id="KW-0732">Signal</keyword>
<dbReference type="Proteomes" id="UP000617734">
    <property type="component" value="Unassembled WGS sequence"/>
</dbReference>
<dbReference type="SUPFAM" id="SSF88713">
    <property type="entry name" value="Glycoside hydrolase/deacetylase"/>
    <property type="match status" value="1"/>
</dbReference>
<dbReference type="AlphaFoldDB" id="A0A919FEL7"/>
<dbReference type="PROSITE" id="PS51677">
    <property type="entry name" value="NODB"/>
    <property type="match status" value="1"/>
</dbReference>